<protein>
    <submittedName>
        <fullName evidence="2">Uncharacterized protein</fullName>
    </submittedName>
</protein>
<evidence type="ECO:0000313" key="2">
    <source>
        <dbReference type="EMBL" id="KAL1413694.1"/>
    </source>
</evidence>
<feature type="compositionally biased region" description="Polar residues" evidence="1">
    <location>
        <begin position="122"/>
        <end position="131"/>
    </location>
</feature>
<accession>A0ABR3QG66</accession>
<comment type="caution">
    <text evidence="2">The sequence shown here is derived from an EMBL/GenBank/DDBJ whole genome shotgun (WGS) entry which is preliminary data.</text>
</comment>
<proteinExistence type="predicted"/>
<dbReference type="RefSeq" id="XP_069213638.1">
    <property type="nucleotide sequence ID" value="XM_069350094.1"/>
</dbReference>
<organism evidence="2 3">
    <name type="scientific">Vanrija albida</name>
    <dbReference type="NCBI Taxonomy" id="181172"/>
    <lineage>
        <taxon>Eukaryota</taxon>
        <taxon>Fungi</taxon>
        <taxon>Dikarya</taxon>
        <taxon>Basidiomycota</taxon>
        <taxon>Agaricomycotina</taxon>
        <taxon>Tremellomycetes</taxon>
        <taxon>Trichosporonales</taxon>
        <taxon>Trichosporonaceae</taxon>
        <taxon>Vanrija</taxon>
    </lineage>
</organism>
<feature type="region of interest" description="Disordered" evidence="1">
    <location>
        <begin position="171"/>
        <end position="192"/>
    </location>
</feature>
<reference evidence="2 3" key="1">
    <citation type="submission" date="2023-08" db="EMBL/GenBank/DDBJ databases">
        <title>Annotated Genome Sequence of Vanrija albida AlHP1.</title>
        <authorList>
            <person name="Herzog R."/>
        </authorList>
    </citation>
    <scope>NUCLEOTIDE SEQUENCE [LARGE SCALE GENOMIC DNA]</scope>
    <source>
        <strain evidence="2 3">AlHP1</strain>
    </source>
</reference>
<sequence>MALDADTGGDEHTRSSATPQTIIIPLSLPSWTEPQHSEHVLVRVPLAAYRERNLPDVIFHLNQFTHLFERTRQQVINWKVAATTDPNLVTHSHKHSISSLSMASFRSDLVEPDGVPLHTPANGPTPSQSRPRTPDPVLIERLHDLAQQLEHVAALAARFTRLDRTVAEAGAIPLPNSDHQPAPPTGTLDPADDPDINSLAAEKDPALKAHDLALLAAERTAVLAALKEHYELYLTGFPRTLENRPKLVEVLQETQRHIEKSAKGFEEQLAHVEFLS</sequence>
<name>A0ABR3QG66_9TREE</name>
<keyword evidence="3" id="KW-1185">Reference proteome</keyword>
<evidence type="ECO:0000313" key="3">
    <source>
        <dbReference type="Proteomes" id="UP001565368"/>
    </source>
</evidence>
<dbReference type="Proteomes" id="UP001565368">
    <property type="component" value="Unassembled WGS sequence"/>
</dbReference>
<feature type="region of interest" description="Disordered" evidence="1">
    <location>
        <begin position="111"/>
        <end position="135"/>
    </location>
</feature>
<dbReference type="EMBL" id="JBBXJM010000001">
    <property type="protein sequence ID" value="KAL1413694.1"/>
    <property type="molecule type" value="Genomic_DNA"/>
</dbReference>
<dbReference type="GeneID" id="95982519"/>
<gene>
    <name evidence="2" type="ORF">Q8F55_001476</name>
</gene>
<evidence type="ECO:0000256" key="1">
    <source>
        <dbReference type="SAM" id="MobiDB-lite"/>
    </source>
</evidence>